<dbReference type="RefSeq" id="WP_015335996.1">
    <property type="nucleotide sequence ID" value="NC_020055.1"/>
</dbReference>
<evidence type="ECO:0000256" key="2">
    <source>
        <dbReference type="ARBA" id="ARBA00022553"/>
    </source>
</evidence>
<evidence type="ECO:0000259" key="14">
    <source>
        <dbReference type="PROSITE" id="PS50885"/>
    </source>
</evidence>
<dbReference type="InterPro" id="IPR003660">
    <property type="entry name" value="HAMP_dom"/>
</dbReference>
<evidence type="ECO:0000256" key="7">
    <source>
        <dbReference type="ARBA" id="ARBA00023012"/>
    </source>
</evidence>
<dbReference type="PANTHER" id="PTHR32089">
    <property type="entry name" value="METHYL-ACCEPTING CHEMOTAXIS PROTEIN MCPB"/>
    <property type="match status" value="1"/>
</dbReference>
<dbReference type="GO" id="GO:0000160">
    <property type="term" value="P:phosphorelay signal transduction system"/>
    <property type="evidence" value="ECO:0007669"/>
    <property type="project" value="UniProtKB-KW"/>
</dbReference>
<dbReference type="KEGG" id="dhy:DESAM_21111"/>
<keyword evidence="4" id="KW-0547">Nucleotide-binding</keyword>
<dbReference type="Pfam" id="PF00015">
    <property type="entry name" value="MCPsignal"/>
    <property type="match status" value="1"/>
</dbReference>
<dbReference type="GO" id="GO:0016020">
    <property type="term" value="C:membrane"/>
    <property type="evidence" value="ECO:0007669"/>
    <property type="project" value="UniProtKB-SubCell"/>
</dbReference>
<dbReference type="InterPro" id="IPR004090">
    <property type="entry name" value="Chemotax_Me-accpt_rcpt"/>
</dbReference>
<dbReference type="SMART" id="SM00304">
    <property type="entry name" value="HAMP"/>
    <property type="match status" value="1"/>
</dbReference>
<evidence type="ECO:0000256" key="11">
    <source>
        <dbReference type="SAM" id="Phobius"/>
    </source>
</evidence>
<dbReference type="InterPro" id="IPR029150">
    <property type="entry name" value="dCache_3"/>
</dbReference>
<dbReference type="OrthoDB" id="9816383at2"/>
<dbReference type="NCBIfam" id="TIGR00229">
    <property type="entry name" value="sensory_box"/>
    <property type="match status" value="1"/>
</dbReference>
<organism evidence="15 16">
    <name type="scientific">Maridesulfovibrio hydrothermalis AM13 = DSM 14728</name>
    <dbReference type="NCBI Taxonomy" id="1121451"/>
    <lineage>
        <taxon>Bacteria</taxon>
        <taxon>Pseudomonadati</taxon>
        <taxon>Thermodesulfobacteriota</taxon>
        <taxon>Desulfovibrionia</taxon>
        <taxon>Desulfovibrionales</taxon>
        <taxon>Desulfovibrionaceae</taxon>
        <taxon>Maridesulfovibrio</taxon>
    </lineage>
</organism>
<keyword evidence="2" id="KW-0597">Phosphoprotein</keyword>
<gene>
    <name evidence="15" type="ORF">DESAM_21111</name>
</gene>
<dbReference type="PROSITE" id="PS50111">
    <property type="entry name" value="CHEMOTAXIS_TRANSDUC_2"/>
    <property type="match status" value="1"/>
</dbReference>
<dbReference type="Pfam" id="PF08448">
    <property type="entry name" value="PAS_4"/>
    <property type="match status" value="1"/>
</dbReference>
<dbReference type="Gene3D" id="1.10.287.950">
    <property type="entry name" value="Methyl-accepting chemotaxis protein"/>
    <property type="match status" value="1"/>
</dbReference>
<dbReference type="CDD" id="cd11386">
    <property type="entry name" value="MCP_signal"/>
    <property type="match status" value="1"/>
</dbReference>
<dbReference type="Gene3D" id="3.30.450.20">
    <property type="entry name" value="PAS domain"/>
    <property type="match status" value="1"/>
</dbReference>
<feature type="domain" description="Methyl-accepting transducer" evidence="12">
    <location>
        <begin position="537"/>
        <end position="773"/>
    </location>
</feature>
<keyword evidence="6" id="KW-0067">ATP-binding</keyword>
<dbReference type="eggNOG" id="COG0840">
    <property type="taxonomic scope" value="Bacteria"/>
</dbReference>
<dbReference type="STRING" id="1121451.DESAM_21111"/>
<evidence type="ECO:0000259" key="12">
    <source>
        <dbReference type="PROSITE" id="PS50111"/>
    </source>
</evidence>
<evidence type="ECO:0000256" key="10">
    <source>
        <dbReference type="PROSITE-ProRule" id="PRU00284"/>
    </source>
</evidence>
<evidence type="ECO:0000259" key="13">
    <source>
        <dbReference type="PROSITE" id="PS50112"/>
    </source>
</evidence>
<dbReference type="GO" id="GO:0005524">
    <property type="term" value="F:ATP binding"/>
    <property type="evidence" value="ECO:0007669"/>
    <property type="project" value="UniProtKB-KW"/>
</dbReference>
<dbReference type="PATRIC" id="fig|1121451.3.peg.1365"/>
<keyword evidence="5" id="KW-0418">Kinase</keyword>
<dbReference type="Gene3D" id="6.10.340.10">
    <property type="match status" value="1"/>
</dbReference>
<feature type="domain" description="HAMP" evidence="14">
    <location>
        <begin position="341"/>
        <end position="395"/>
    </location>
</feature>
<dbReference type="GO" id="GO:0006935">
    <property type="term" value="P:chemotaxis"/>
    <property type="evidence" value="ECO:0007669"/>
    <property type="project" value="InterPro"/>
</dbReference>
<dbReference type="InterPro" id="IPR000014">
    <property type="entry name" value="PAS"/>
</dbReference>
<dbReference type="Pfam" id="PF14827">
    <property type="entry name" value="dCache_3"/>
    <property type="match status" value="1"/>
</dbReference>
<dbReference type="PANTHER" id="PTHR32089:SF112">
    <property type="entry name" value="LYSOZYME-LIKE PROTEIN-RELATED"/>
    <property type="match status" value="1"/>
</dbReference>
<feature type="transmembrane region" description="Helical" evidence="11">
    <location>
        <begin position="316"/>
        <end position="339"/>
    </location>
</feature>
<dbReference type="PROSITE" id="PS50112">
    <property type="entry name" value="PAS"/>
    <property type="match status" value="1"/>
</dbReference>
<dbReference type="Pfam" id="PF00672">
    <property type="entry name" value="HAMP"/>
    <property type="match status" value="1"/>
</dbReference>
<evidence type="ECO:0000256" key="1">
    <source>
        <dbReference type="ARBA" id="ARBA00004370"/>
    </source>
</evidence>
<dbReference type="CDD" id="cd06225">
    <property type="entry name" value="HAMP"/>
    <property type="match status" value="1"/>
</dbReference>
<dbReference type="GO" id="GO:0004888">
    <property type="term" value="F:transmembrane signaling receptor activity"/>
    <property type="evidence" value="ECO:0007669"/>
    <property type="project" value="InterPro"/>
</dbReference>
<dbReference type="SUPFAM" id="SSF58104">
    <property type="entry name" value="Methyl-accepting chemotaxis protein (MCP) signaling domain"/>
    <property type="match status" value="1"/>
</dbReference>
<dbReference type="PRINTS" id="PR00260">
    <property type="entry name" value="CHEMTRNSDUCR"/>
</dbReference>
<dbReference type="InterPro" id="IPR035965">
    <property type="entry name" value="PAS-like_dom_sf"/>
</dbReference>
<keyword evidence="11" id="KW-1133">Transmembrane helix</keyword>
<name>L0RAZ1_9BACT</name>
<dbReference type="SMART" id="SM00283">
    <property type="entry name" value="MA"/>
    <property type="match status" value="1"/>
</dbReference>
<dbReference type="GO" id="GO:0016301">
    <property type="term" value="F:kinase activity"/>
    <property type="evidence" value="ECO:0007669"/>
    <property type="project" value="UniProtKB-KW"/>
</dbReference>
<evidence type="ECO:0000256" key="3">
    <source>
        <dbReference type="ARBA" id="ARBA00022679"/>
    </source>
</evidence>
<dbReference type="SUPFAM" id="SSF55785">
    <property type="entry name" value="PYP-like sensor domain (PAS domain)"/>
    <property type="match status" value="1"/>
</dbReference>
<feature type="transmembrane region" description="Helical" evidence="11">
    <location>
        <begin position="6"/>
        <end position="26"/>
    </location>
</feature>
<keyword evidence="11" id="KW-0812">Transmembrane</keyword>
<dbReference type="EMBL" id="FO203522">
    <property type="protein sequence ID" value="CCO23392.1"/>
    <property type="molecule type" value="Genomic_DNA"/>
</dbReference>
<protein>
    <submittedName>
        <fullName evidence="15">Methyl-accepting chemotaxis sensory transducer with Pas/Pac sensor</fullName>
    </submittedName>
</protein>
<dbReference type="AlphaFoldDB" id="L0RAZ1"/>
<dbReference type="Proteomes" id="UP000010808">
    <property type="component" value="Chromosome"/>
</dbReference>
<comment type="similarity">
    <text evidence="9">Belongs to the methyl-accepting chemotaxis (MCP) protein family.</text>
</comment>
<proteinExistence type="inferred from homology"/>
<evidence type="ECO:0000256" key="6">
    <source>
        <dbReference type="ARBA" id="ARBA00022840"/>
    </source>
</evidence>
<evidence type="ECO:0000256" key="9">
    <source>
        <dbReference type="ARBA" id="ARBA00029447"/>
    </source>
</evidence>
<dbReference type="PROSITE" id="PS50885">
    <property type="entry name" value="HAMP"/>
    <property type="match status" value="1"/>
</dbReference>
<keyword evidence="11" id="KW-0472">Membrane</keyword>
<feature type="domain" description="PAS" evidence="13">
    <location>
        <begin position="396"/>
        <end position="440"/>
    </location>
</feature>
<dbReference type="HOGENOM" id="CLU_000445_107_19_7"/>
<dbReference type="InterPro" id="IPR013656">
    <property type="entry name" value="PAS_4"/>
</dbReference>
<accession>L0RAZ1</accession>
<evidence type="ECO:0000313" key="16">
    <source>
        <dbReference type="Proteomes" id="UP000010808"/>
    </source>
</evidence>
<dbReference type="SUPFAM" id="SSF103190">
    <property type="entry name" value="Sensory domain-like"/>
    <property type="match status" value="1"/>
</dbReference>
<dbReference type="eggNOG" id="COG2202">
    <property type="taxonomic scope" value="Bacteria"/>
</dbReference>
<keyword evidence="7" id="KW-0902">Two-component regulatory system</keyword>
<evidence type="ECO:0000313" key="15">
    <source>
        <dbReference type="EMBL" id="CCO23392.1"/>
    </source>
</evidence>
<dbReference type="InterPro" id="IPR029151">
    <property type="entry name" value="Sensor-like_sf"/>
</dbReference>
<evidence type="ECO:0000256" key="5">
    <source>
        <dbReference type="ARBA" id="ARBA00022777"/>
    </source>
</evidence>
<keyword evidence="16" id="KW-1185">Reference proteome</keyword>
<keyword evidence="3" id="KW-0808">Transferase</keyword>
<dbReference type="CDD" id="cd00130">
    <property type="entry name" value="PAS"/>
    <property type="match status" value="1"/>
</dbReference>
<evidence type="ECO:0000256" key="4">
    <source>
        <dbReference type="ARBA" id="ARBA00022741"/>
    </source>
</evidence>
<sequence>MKVAPKVVLPLALTIFILGSLSVFIIHSSFDTLKEMHVRSTVDSVFSSALIGINNLSRSAQEAAAPFAGNPEVIKAFEIAHKGDIGNERSIPSQRARELLRESLKEELESYKSVSGKKLRLHFHLPNGRSLVRLWRDKQAKRNGKWVDISDDISSFRNTVLDVNRKGVALGGIELGRGGFAIRGVVPVKDSSGRILGSAEVLKSFAPVLHEVEEAGVSALLFMNKDMLSIATSLRDESKYPIVDEDYVLVSGADKKEALSLINKALLDKSRKERVTIQYENSALATLPIRDYRGQQVGVLVGVVDLKKMAMLSGEANLILISCILAILIIPTGIIFFIIRGQVVTPVNLIRQKINDINEGDANLGTYIEVKYNDEIGDMTVEFNALLDKLSKMINDMQVYVDVVNEVPDPIFVVDNEFNVVLANKAVSNFAGLEEQVVLGSKCSSIFNSEVCSTEKCPVDMSRKSQKKEISDVLCLKDNADNDVYVQPVANILRDSNGKVIGSLEVARVVTELVIKENNINEQLVKINEVNQSLRVASKDIFDSSEELEKEMETVNDAVTAQQNLLSDTVVSFQQMNSSVLDVAENASLASDKSYETQKKAEEGAEVVLGASEAITSVQKQTGFMSETMDRLEEQANTIGDVLGVINDIADQTNLLALNAAIEAARAGEAGRGFAVVADEVRKLAEKTVEATKEVKQVINGIQNQARKSKDITDETESLVAQAAKFAVSSGEALKNIVELAQESASSVENIASAAEEQSASSEGINKAMEKVNVLAVEVSDRVSGSVRSLGGLIKLAEKLESVSKE</sequence>
<comment type="subcellular location">
    <subcellularLocation>
        <location evidence="1">Membrane</location>
    </subcellularLocation>
</comment>
<reference evidence="15 16" key="1">
    <citation type="submission" date="2012-10" db="EMBL/GenBank/DDBJ databases">
        <authorList>
            <person name="Genoscope - CEA"/>
        </authorList>
    </citation>
    <scope>NUCLEOTIDE SEQUENCE [LARGE SCALE GENOMIC DNA]</scope>
    <source>
        <strain evidence="16">AM13 / DSM 14728</strain>
    </source>
</reference>
<dbReference type="InterPro" id="IPR004089">
    <property type="entry name" value="MCPsignal_dom"/>
</dbReference>
<keyword evidence="8 10" id="KW-0807">Transducer</keyword>
<evidence type="ECO:0000256" key="8">
    <source>
        <dbReference type="ARBA" id="ARBA00023224"/>
    </source>
</evidence>